<organism evidence="2 3">
    <name type="scientific">Sanguibacter inulinus</name>
    <dbReference type="NCBI Taxonomy" id="60922"/>
    <lineage>
        <taxon>Bacteria</taxon>
        <taxon>Bacillati</taxon>
        <taxon>Actinomycetota</taxon>
        <taxon>Actinomycetes</taxon>
        <taxon>Micrococcales</taxon>
        <taxon>Sanguibacteraceae</taxon>
        <taxon>Sanguibacter</taxon>
    </lineage>
</organism>
<dbReference type="GO" id="GO:0005886">
    <property type="term" value="C:plasma membrane"/>
    <property type="evidence" value="ECO:0007669"/>
    <property type="project" value="UniProtKB-SubCell"/>
</dbReference>
<comment type="caution">
    <text evidence="2">The sequence shown here is derived from an EMBL/GenBank/DDBJ whole genome shotgun (WGS) entry which is preliminary data.</text>
</comment>
<reference evidence="2 3" key="1">
    <citation type="submission" date="2020-07" db="EMBL/GenBank/DDBJ databases">
        <title>MOT database genomes.</title>
        <authorList>
            <person name="Joseph S."/>
            <person name="Aduse-Opoku J."/>
            <person name="Hashim A."/>
            <person name="Wade W."/>
            <person name="Curtis M."/>
        </authorList>
    </citation>
    <scope>NUCLEOTIDE SEQUENCE [LARGE SCALE GENOMIC DNA]</scope>
    <source>
        <strain evidence="2 3">DSM 100099</strain>
    </source>
</reference>
<proteinExistence type="predicted"/>
<dbReference type="AlphaFoldDB" id="A0A853EXF3"/>
<feature type="transmembrane region" description="Helical" evidence="1">
    <location>
        <begin position="49"/>
        <end position="68"/>
    </location>
</feature>
<keyword evidence="3" id="KW-1185">Reference proteome</keyword>
<keyword evidence="1" id="KW-0472">Membrane</keyword>
<evidence type="ECO:0000256" key="1">
    <source>
        <dbReference type="SAM" id="Phobius"/>
    </source>
</evidence>
<keyword evidence="1" id="KW-1133">Transmembrane helix</keyword>
<feature type="transmembrane region" description="Helical" evidence="1">
    <location>
        <begin position="132"/>
        <end position="154"/>
    </location>
</feature>
<keyword evidence="1" id="KW-0812">Transmembrane</keyword>
<evidence type="ECO:0008006" key="4">
    <source>
        <dbReference type="Google" id="ProtNLM"/>
    </source>
</evidence>
<dbReference type="RefSeq" id="WP_179914606.1">
    <property type="nucleotide sequence ID" value="NZ_JACBYE010000076.1"/>
</dbReference>
<name>A0A853EXF3_9MICO</name>
<sequence>MSAAASSASAAASAAAAQRPSRAPAATTRRGPTLPRLVASEWTKLVSLRSTLWTAAVTVAVAFTFTYLSANASSGDPGFDPARSLPDGVALSQLGTLVLGVLAGTADFRTGAFRSTFTAAPRRGRVLVARTLATAGVGAVVALLAVVATVLGVVPAARSRDMSVDLAGGSAPQVLVGSWLMLLGMALLGLGIGSLLRRTVPAMVAALALVFVLPVGISLGAEMAMSPTEMTAESPAGPASLDPVSTVTAFLPGDAAFRMTTTADDGGVDGAPDLGPWGGGLVFAAWIVLPLAGATLRLRTRDVT</sequence>
<evidence type="ECO:0000313" key="2">
    <source>
        <dbReference type="EMBL" id="NYS95456.1"/>
    </source>
</evidence>
<feature type="transmembrane region" description="Helical" evidence="1">
    <location>
        <begin position="203"/>
        <end position="221"/>
    </location>
</feature>
<feature type="transmembrane region" description="Helical" evidence="1">
    <location>
        <begin position="277"/>
        <end position="298"/>
    </location>
</feature>
<dbReference type="GO" id="GO:0140359">
    <property type="term" value="F:ABC-type transporter activity"/>
    <property type="evidence" value="ECO:0007669"/>
    <property type="project" value="InterPro"/>
</dbReference>
<accession>A0A853EXF3</accession>
<protein>
    <recommendedName>
        <fullName evidence="4">ABC transporter permease</fullName>
    </recommendedName>
</protein>
<dbReference type="EMBL" id="JACBYE010000076">
    <property type="protein sequence ID" value="NYS95456.1"/>
    <property type="molecule type" value="Genomic_DNA"/>
</dbReference>
<feature type="transmembrane region" description="Helical" evidence="1">
    <location>
        <begin position="174"/>
        <end position="196"/>
    </location>
</feature>
<gene>
    <name evidence="2" type="ORF">HZZ10_18280</name>
</gene>
<evidence type="ECO:0000313" key="3">
    <source>
        <dbReference type="Proteomes" id="UP000561011"/>
    </source>
</evidence>
<dbReference type="Proteomes" id="UP000561011">
    <property type="component" value="Unassembled WGS sequence"/>
</dbReference>